<dbReference type="InterPro" id="IPR051937">
    <property type="entry name" value="R3H_domain_containing"/>
</dbReference>
<dbReference type="PANTHER" id="PTHR15672:SF8">
    <property type="entry name" value="PROTEIN ENCORE"/>
    <property type="match status" value="1"/>
</dbReference>
<dbReference type="GO" id="GO:0003676">
    <property type="term" value="F:nucleic acid binding"/>
    <property type="evidence" value="ECO:0007669"/>
    <property type="project" value="UniProtKB-UniRule"/>
</dbReference>
<dbReference type="Proteomes" id="UP000189911">
    <property type="component" value="Chromosome E"/>
</dbReference>
<dbReference type="InterPro" id="IPR001374">
    <property type="entry name" value="R3H_dom"/>
</dbReference>
<feature type="domain" description="R3H" evidence="3">
    <location>
        <begin position="21"/>
        <end position="83"/>
    </location>
</feature>
<feature type="region of interest" description="Disordered" evidence="2">
    <location>
        <begin position="118"/>
        <end position="187"/>
    </location>
</feature>
<dbReference type="Gene3D" id="3.30.1370.50">
    <property type="entry name" value="R3H-like domain"/>
    <property type="match status" value="1"/>
</dbReference>
<evidence type="ECO:0000256" key="2">
    <source>
        <dbReference type="SAM" id="MobiDB-lite"/>
    </source>
</evidence>
<dbReference type="InterPro" id="IPR036867">
    <property type="entry name" value="R3H_dom_sf"/>
</dbReference>
<feature type="compositionally biased region" description="Polar residues" evidence="2">
    <location>
        <begin position="125"/>
        <end position="140"/>
    </location>
</feature>
<evidence type="ECO:0000313" key="4">
    <source>
        <dbReference type="EMBL" id="SCU92824.1"/>
    </source>
</evidence>
<dbReference type="PROSITE" id="PS51061">
    <property type="entry name" value="R3H"/>
    <property type="match status" value="1"/>
</dbReference>
<feature type="compositionally biased region" description="Polar residues" evidence="2">
    <location>
        <begin position="280"/>
        <end position="315"/>
    </location>
</feature>
<keyword evidence="1" id="KW-0597">Phosphoprotein</keyword>
<dbReference type="CDD" id="cd02642">
    <property type="entry name" value="R3H_encore_like"/>
    <property type="match status" value="1"/>
</dbReference>
<gene>
    <name evidence="4" type="ORF">LANO_0E02234G</name>
</gene>
<organism evidence="4 5">
    <name type="scientific">Lachancea nothofagi CBS 11611</name>
    <dbReference type="NCBI Taxonomy" id="1266666"/>
    <lineage>
        <taxon>Eukaryota</taxon>
        <taxon>Fungi</taxon>
        <taxon>Dikarya</taxon>
        <taxon>Ascomycota</taxon>
        <taxon>Saccharomycotina</taxon>
        <taxon>Saccharomycetes</taxon>
        <taxon>Saccharomycetales</taxon>
        <taxon>Saccharomycetaceae</taxon>
        <taxon>Lachancea</taxon>
    </lineage>
</organism>
<dbReference type="SUPFAM" id="SSF82708">
    <property type="entry name" value="R3H domain"/>
    <property type="match status" value="1"/>
</dbReference>
<dbReference type="GO" id="GO:0006012">
    <property type="term" value="P:galactose metabolic process"/>
    <property type="evidence" value="ECO:0007669"/>
    <property type="project" value="TreeGrafter"/>
</dbReference>
<evidence type="ECO:0000256" key="1">
    <source>
        <dbReference type="ARBA" id="ARBA00022553"/>
    </source>
</evidence>
<dbReference type="PANTHER" id="PTHR15672">
    <property type="entry name" value="CAMP-REGULATED PHOSPHOPROTEIN 21 RELATED R3H DOMAIN CONTAINING PROTEIN"/>
    <property type="match status" value="1"/>
</dbReference>
<keyword evidence="5" id="KW-1185">Reference proteome</keyword>
<reference evidence="5" key="1">
    <citation type="submission" date="2016-03" db="EMBL/GenBank/DDBJ databases">
        <authorList>
            <person name="Devillers Hugo."/>
        </authorList>
    </citation>
    <scope>NUCLEOTIDE SEQUENCE [LARGE SCALE GENOMIC DNA]</scope>
</reference>
<accession>A0A1G4JPW8</accession>
<evidence type="ECO:0000313" key="5">
    <source>
        <dbReference type="Proteomes" id="UP000189911"/>
    </source>
</evidence>
<feature type="compositionally biased region" description="Polar residues" evidence="2">
    <location>
        <begin position="164"/>
        <end position="180"/>
    </location>
</feature>
<sequence>MGNDNLTRAMLVALFERAYDRQFVIELENSLISFIDSGLNSYQLESMNSYYRLLAHQVAEYHGLKHALAKNNDTCVVVFKGEETFVRDSGKILLQNLDPPHGSLENWSSYPTELFKTKSPHSVAHKNSSLQPQDQSWESQNTTPNDNLPTTPQKPIAMDDDSPQPHQFETSRYKFSQQSQKPRKRKFIRRSVSYAAPPFYYQPPPLAPPTYPMSYMIYNPYPMMYIPQDHRFPQYQPDLHSMGMNQFNYGPISEVQAFQSSASGSSVFSSKRPEPEHNQSFESASLSERQDSSEAQTDIESSMNKISSNLERLEI</sequence>
<dbReference type="EMBL" id="LT598451">
    <property type="protein sequence ID" value="SCU92824.1"/>
    <property type="molecule type" value="Genomic_DNA"/>
</dbReference>
<dbReference type="SMART" id="SM00393">
    <property type="entry name" value="R3H"/>
    <property type="match status" value="1"/>
</dbReference>
<dbReference type="AlphaFoldDB" id="A0A1G4JPW8"/>
<feature type="region of interest" description="Disordered" evidence="2">
    <location>
        <begin position="264"/>
        <end position="315"/>
    </location>
</feature>
<protein>
    <submittedName>
        <fullName evidence="4">LANO_0E02234g1_1</fullName>
    </submittedName>
</protein>
<dbReference type="OrthoDB" id="278430at2759"/>
<dbReference type="Pfam" id="PF01424">
    <property type="entry name" value="R3H"/>
    <property type="match status" value="1"/>
</dbReference>
<proteinExistence type="predicted"/>
<feature type="compositionally biased region" description="Low complexity" evidence="2">
    <location>
        <begin position="141"/>
        <end position="151"/>
    </location>
</feature>
<evidence type="ECO:0000259" key="3">
    <source>
        <dbReference type="PROSITE" id="PS51061"/>
    </source>
</evidence>
<name>A0A1G4JPW8_9SACH</name>